<dbReference type="PANTHER" id="PTHR23417:SF14">
    <property type="entry name" value="PENTACOTRIPEPTIDE-REPEAT REGION OF PRORP DOMAIN-CONTAINING PROTEIN"/>
    <property type="match status" value="1"/>
</dbReference>
<accession>A0A8J6M5L0</accession>
<gene>
    <name evidence="7 9" type="primary">trmB</name>
    <name evidence="9" type="ORF">H8S55_13020</name>
</gene>
<dbReference type="NCBIfam" id="NF001080">
    <property type="entry name" value="PRK00121.2-2"/>
    <property type="match status" value="1"/>
</dbReference>
<dbReference type="GO" id="GO:0043527">
    <property type="term" value="C:tRNA methyltransferase complex"/>
    <property type="evidence" value="ECO:0007669"/>
    <property type="project" value="TreeGrafter"/>
</dbReference>
<feature type="binding site" evidence="7">
    <location>
        <position position="44"/>
    </location>
    <ligand>
        <name>S-adenosyl-L-methionine</name>
        <dbReference type="ChEBI" id="CHEBI:59789"/>
    </ligand>
</feature>
<evidence type="ECO:0000313" key="9">
    <source>
        <dbReference type="EMBL" id="MBC5718217.1"/>
    </source>
</evidence>
<comment type="catalytic activity">
    <reaction evidence="1 7">
        <text>guanosine(46) in tRNA + S-adenosyl-L-methionine = N(7)-methylguanosine(46) in tRNA + S-adenosyl-L-homocysteine</text>
        <dbReference type="Rhea" id="RHEA:42708"/>
        <dbReference type="Rhea" id="RHEA-COMP:10188"/>
        <dbReference type="Rhea" id="RHEA-COMP:10189"/>
        <dbReference type="ChEBI" id="CHEBI:57856"/>
        <dbReference type="ChEBI" id="CHEBI:59789"/>
        <dbReference type="ChEBI" id="CHEBI:74269"/>
        <dbReference type="ChEBI" id="CHEBI:74480"/>
        <dbReference type="EC" id="2.1.1.33"/>
    </reaction>
</comment>
<dbReference type="UniPathway" id="UPA00989"/>
<dbReference type="CDD" id="cd02440">
    <property type="entry name" value="AdoMet_MTases"/>
    <property type="match status" value="1"/>
</dbReference>
<dbReference type="PROSITE" id="PS51625">
    <property type="entry name" value="SAM_MT_TRMB"/>
    <property type="match status" value="1"/>
</dbReference>
<keyword evidence="10" id="KW-1185">Reference proteome</keyword>
<evidence type="ECO:0000256" key="4">
    <source>
        <dbReference type="ARBA" id="ARBA00022679"/>
    </source>
</evidence>
<evidence type="ECO:0000256" key="1">
    <source>
        <dbReference type="ARBA" id="ARBA00000142"/>
    </source>
</evidence>
<feature type="region of interest" description="Disordered" evidence="8">
    <location>
        <begin position="218"/>
        <end position="251"/>
    </location>
</feature>
<dbReference type="InterPro" id="IPR003358">
    <property type="entry name" value="tRNA_(Gua-N-7)_MeTrfase_Trmb"/>
</dbReference>
<evidence type="ECO:0000256" key="7">
    <source>
        <dbReference type="HAMAP-Rule" id="MF_01057"/>
    </source>
</evidence>
<comment type="pathway">
    <text evidence="7">tRNA modification; N(7)-methylguanine-tRNA biosynthesis.</text>
</comment>
<keyword evidence="5 7" id="KW-0949">S-adenosyl-L-methionine</keyword>
<dbReference type="Gene3D" id="3.40.50.150">
    <property type="entry name" value="Vaccinia Virus protein VP39"/>
    <property type="match status" value="1"/>
</dbReference>
<evidence type="ECO:0000256" key="5">
    <source>
        <dbReference type="ARBA" id="ARBA00022691"/>
    </source>
</evidence>
<protein>
    <recommendedName>
        <fullName evidence="7">tRNA (guanine-N(7)-)-methyltransferase</fullName>
        <ecNumber evidence="7">2.1.1.33</ecNumber>
    </recommendedName>
    <alternativeName>
        <fullName evidence="7">tRNA (guanine(46)-N(7))-methyltransferase</fullName>
    </alternativeName>
    <alternativeName>
        <fullName evidence="7">tRNA(m7G46)-methyltransferase</fullName>
    </alternativeName>
</protein>
<dbReference type="NCBIfam" id="TIGR00091">
    <property type="entry name" value="tRNA (guanosine(46)-N7)-methyltransferase TrmB"/>
    <property type="match status" value="1"/>
</dbReference>
<feature type="binding site" evidence="7">
    <location>
        <position position="154"/>
    </location>
    <ligand>
        <name>substrate</name>
    </ligand>
</feature>
<evidence type="ECO:0000256" key="3">
    <source>
        <dbReference type="ARBA" id="ARBA00022603"/>
    </source>
</evidence>
<feature type="binding site" evidence="7">
    <location>
        <position position="118"/>
    </location>
    <ligand>
        <name>S-adenosyl-L-methionine</name>
        <dbReference type="ChEBI" id="CHEBI:59789"/>
    </ligand>
</feature>
<name>A0A8J6M5L0_9FIRM</name>
<proteinExistence type="inferred from homology"/>
<evidence type="ECO:0000256" key="2">
    <source>
        <dbReference type="ARBA" id="ARBA00003015"/>
    </source>
</evidence>
<feature type="binding site" evidence="7">
    <location>
        <position position="96"/>
    </location>
    <ligand>
        <name>S-adenosyl-L-methionine</name>
        <dbReference type="ChEBI" id="CHEBI:59789"/>
    </ligand>
</feature>
<evidence type="ECO:0000256" key="6">
    <source>
        <dbReference type="ARBA" id="ARBA00022694"/>
    </source>
</evidence>
<comment type="caution">
    <text evidence="9">The sequence shown here is derived from an EMBL/GenBank/DDBJ whole genome shotgun (WGS) entry which is preliminary data.</text>
</comment>
<keyword evidence="3 7" id="KW-0489">Methyltransferase</keyword>
<evidence type="ECO:0000256" key="8">
    <source>
        <dbReference type="SAM" id="MobiDB-lite"/>
    </source>
</evidence>
<feature type="binding site" evidence="7">
    <location>
        <position position="69"/>
    </location>
    <ligand>
        <name>S-adenosyl-L-methionine</name>
        <dbReference type="ChEBI" id="CHEBI:59789"/>
    </ligand>
</feature>
<dbReference type="Proteomes" id="UP000602260">
    <property type="component" value="Unassembled WGS sequence"/>
</dbReference>
<dbReference type="EC" id="2.1.1.33" evidence="7"/>
<sequence length="251" mass="28601">MRMRKKPNLGPRMERCGRFLIDDPAAYRGHWRDLKPDAADLRLELGCGKGRFTAETAQQHPDTLYIALERVPDAMIVAMERCMDKGLTNVFFIDGDAARLRDYFAPDEVDQMYINFGDPWPSNRHAKRRLTHENFLVLYRGILKTGGKLCFKTDNRDLFEFSLFQFPKAGYDLSEVTRDLHSRGICGVMTDYEAKFHEQGVPINRCVGTKLAVDPEPEFHPIPGWGDAHPGVRPEQEDTDGQEPAEADKGD</sequence>
<dbReference type="RefSeq" id="WP_186879283.1">
    <property type="nucleotide sequence ID" value="NZ_JACOPN010000012.1"/>
</dbReference>
<organism evidence="9 10">
    <name type="scientific">Flintibacter faecis</name>
    <dbReference type="NCBI Taxonomy" id="2763047"/>
    <lineage>
        <taxon>Bacteria</taxon>
        <taxon>Bacillati</taxon>
        <taxon>Bacillota</taxon>
        <taxon>Clostridia</taxon>
        <taxon>Eubacteriales</taxon>
        <taxon>Flintibacter</taxon>
    </lineage>
</organism>
<dbReference type="EMBL" id="JACOPN010000012">
    <property type="protein sequence ID" value="MBC5718217.1"/>
    <property type="molecule type" value="Genomic_DNA"/>
</dbReference>
<dbReference type="InterPro" id="IPR055361">
    <property type="entry name" value="tRNA_methyltr_TrmB_bact"/>
</dbReference>
<feature type="binding site" evidence="7">
    <location>
        <begin position="190"/>
        <end position="193"/>
    </location>
    <ligand>
        <name>substrate</name>
    </ligand>
</feature>
<comment type="function">
    <text evidence="2 7">Catalyzes the formation of N(7)-methylguanine at position 46 (m7G46) in tRNA.</text>
</comment>
<dbReference type="PANTHER" id="PTHR23417">
    <property type="entry name" value="3-DEOXY-D-MANNO-OCTULOSONIC-ACID TRANSFERASE/TRNA GUANINE-N 7 - -METHYLTRANSFERASE"/>
    <property type="match status" value="1"/>
</dbReference>
<dbReference type="AlphaFoldDB" id="A0A8J6M5L0"/>
<keyword evidence="6 7" id="KW-0819">tRNA processing</keyword>
<comment type="similarity">
    <text evidence="7">Belongs to the class I-like SAM-binding methyltransferase superfamily. TrmB family.</text>
</comment>
<dbReference type="Pfam" id="PF02390">
    <property type="entry name" value="Methyltransf_4"/>
    <property type="match status" value="1"/>
</dbReference>
<dbReference type="HAMAP" id="MF_01057">
    <property type="entry name" value="tRNA_methyltr_TrmB"/>
    <property type="match status" value="1"/>
</dbReference>
<dbReference type="GO" id="GO:0008176">
    <property type="term" value="F:tRNA (guanine(46)-N7)-methyltransferase activity"/>
    <property type="evidence" value="ECO:0007669"/>
    <property type="project" value="UniProtKB-UniRule"/>
</dbReference>
<keyword evidence="4 7" id="KW-0808">Transferase</keyword>
<reference evidence="9" key="1">
    <citation type="submission" date="2020-08" db="EMBL/GenBank/DDBJ databases">
        <title>Genome public.</title>
        <authorList>
            <person name="Liu C."/>
            <person name="Sun Q."/>
        </authorList>
    </citation>
    <scope>NUCLEOTIDE SEQUENCE</scope>
    <source>
        <strain evidence="9">BX5</strain>
    </source>
</reference>
<comment type="caution">
    <text evidence="7">Lacks conserved residue(s) required for the propagation of feature annotation.</text>
</comment>
<dbReference type="InterPro" id="IPR029063">
    <property type="entry name" value="SAM-dependent_MTases_sf"/>
</dbReference>
<evidence type="ECO:0000313" key="10">
    <source>
        <dbReference type="Proteomes" id="UP000602260"/>
    </source>
</evidence>
<dbReference type="SUPFAM" id="SSF53335">
    <property type="entry name" value="S-adenosyl-L-methionine-dependent methyltransferases"/>
    <property type="match status" value="1"/>
</dbReference>